<sequence>MAEKKQELTINEAFALVKLLLEADTWNFSVSPNDNDSHEDREKEWEDDKEGINELCYAPMPIPQQML</sequence>
<feature type="compositionally biased region" description="Basic and acidic residues" evidence="1">
    <location>
        <begin position="35"/>
        <end position="49"/>
    </location>
</feature>
<reference evidence="3" key="1">
    <citation type="submission" date="2022-11" db="UniProtKB">
        <authorList>
            <consortium name="WormBaseParasite"/>
        </authorList>
    </citation>
    <scope>IDENTIFICATION</scope>
</reference>
<organism evidence="2 3">
    <name type="scientific">Ditylenchus dipsaci</name>
    <dbReference type="NCBI Taxonomy" id="166011"/>
    <lineage>
        <taxon>Eukaryota</taxon>
        <taxon>Metazoa</taxon>
        <taxon>Ecdysozoa</taxon>
        <taxon>Nematoda</taxon>
        <taxon>Chromadorea</taxon>
        <taxon>Rhabditida</taxon>
        <taxon>Tylenchina</taxon>
        <taxon>Tylenchomorpha</taxon>
        <taxon>Sphaerularioidea</taxon>
        <taxon>Anguinidae</taxon>
        <taxon>Anguininae</taxon>
        <taxon>Ditylenchus</taxon>
    </lineage>
</organism>
<accession>A0A915CSH9</accession>
<protein>
    <submittedName>
        <fullName evidence="3">Uncharacterized protein</fullName>
    </submittedName>
</protein>
<dbReference type="AlphaFoldDB" id="A0A915CSH9"/>
<dbReference type="WBParaSite" id="jg11766">
    <property type="protein sequence ID" value="jg11766"/>
    <property type="gene ID" value="jg11766"/>
</dbReference>
<name>A0A915CSH9_9BILA</name>
<evidence type="ECO:0000313" key="3">
    <source>
        <dbReference type="WBParaSite" id="jg11766"/>
    </source>
</evidence>
<feature type="region of interest" description="Disordered" evidence="1">
    <location>
        <begin position="29"/>
        <end position="49"/>
    </location>
</feature>
<keyword evidence="2" id="KW-1185">Reference proteome</keyword>
<evidence type="ECO:0000256" key="1">
    <source>
        <dbReference type="SAM" id="MobiDB-lite"/>
    </source>
</evidence>
<evidence type="ECO:0000313" key="2">
    <source>
        <dbReference type="Proteomes" id="UP000887574"/>
    </source>
</evidence>
<dbReference type="Proteomes" id="UP000887574">
    <property type="component" value="Unplaced"/>
</dbReference>
<proteinExistence type="predicted"/>